<dbReference type="Pfam" id="PF00326">
    <property type="entry name" value="Peptidase_S9"/>
    <property type="match status" value="1"/>
</dbReference>
<evidence type="ECO:0000256" key="6">
    <source>
        <dbReference type="ARBA" id="ARBA00022990"/>
    </source>
</evidence>
<sequence>MAKKPLFDVDALWQLERLGAPSLSPDGAQAVVSLARYDMEKNKGSSTLSLLSTLGGEPRTLTSCGEKDGAPLWSPKGDLIAFMARREQEGAKDEETQLYVIPPDGGEARRVSSVATGVEAFKWFPDGKRIAFISWVWPGLKGAAAQAKALQAFKDRKTSGYVTSEALYRYWDHHIPMGRVAHLHVLDIATGRTRDLFEGSDFELTRAEQSANSFDISPDGKRIVFSYDPQPEQRLDHCHALAEVELRSGEIRTLLRDEAWDFTAPVYSHAGQHLAFLASHQGLKHTMPNQLAVLDTAGHWAVLSEHWDHEVAAPLLWDEDDLGLLFCAEDRGRRHLWRFDVKTGGAFVLFRGGHAASFALEAGTIVVNHDGVQHPARISVLESEGDEEGLGAVWRRIESVNDKLLAQYAFGKEEEVWFKGANDEQVQMWLIYPPGFNARRKYPLMHVIHGGPHTAFGDSWHWRWNHQAFAAQGYVVACVNYHGSSSFGHAFLDSITQRWGELELQDVEAATTLLLKKPWADKQRVFATGGSYGGYMVAWMNGHVKPGRYQAYVCHAGCYDWQAMFADDAYTWHAKELGAWYWDDPAKVASQSPHAFAQHMQTPTLVIHGALDYRVPDAQGLAYYNTLKARGVDARLLWFPDENHWVLKPRNSKLWYGEFFGWLKQYDKKR</sequence>
<evidence type="ECO:0000313" key="11">
    <source>
        <dbReference type="EMBL" id="WIT10129.1"/>
    </source>
</evidence>
<evidence type="ECO:0000259" key="10">
    <source>
        <dbReference type="Pfam" id="PF00326"/>
    </source>
</evidence>
<evidence type="ECO:0000256" key="8">
    <source>
        <dbReference type="ARBA" id="ARBA00032596"/>
    </source>
</evidence>
<dbReference type="PANTHER" id="PTHR42776">
    <property type="entry name" value="SERINE PEPTIDASE S9 FAMILY MEMBER"/>
    <property type="match status" value="1"/>
</dbReference>
<evidence type="ECO:0000313" key="12">
    <source>
        <dbReference type="Proteomes" id="UP001177769"/>
    </source>
</evidence>
<feature type="domain" description="Peptidase S9 prolyl oligopeptidase catalytic" evidence="10">
    <location>
        <begin position="460"/>
        <end position="666"/>
    </location>
</feature>
<evidence type="ECO:0000256" key="1">
    <source>
        <dbReference type="ARBA" id="ARBA00010040"/>
    </source>
</evidence>
<evidence type="ECO:0000256" key="2">
    <source>
        <dbReference type="ARBA" id="ARBA00022670"/>
    </source>
</evidence>
<keyword evidence="5" id="KW-0720">Serine protease</keyword>
<keyword evidence="2" id="KW-0645">Protease</keyword>
<evidence type="ECO:0000256" key="9">
    <source>
        <dbReference type="ARBA" id="ARBA00045885"/>
    </source>
</evidence>
<evidence type="ECO:0000256" key="7">
    <source>
        <dbReference type="ARBA" id="ARBA00032284"/>
    </source>
</evidence>
<dbReference type="InterPro" id="IPR029058">
    <property type="entry name" value="AB_hydrolase_fold"/>
</dbReference>
<reference evidence="11" key="1">
    <citation type="submission" date="2023-01" db="EMBL/GenBank/DDBJ databases">
        <title>Whole genome sequence of Paucibacter sp. S2-9 isolated from pond sediment.</title>
        <authorList>
            <person name="Jung J.Y."/>
        </authorList>
    </citation>
    <scope>NUCLEOTIDE SEQUENCE</scope>
    <source>
        <strain evidence="11">S2-9</strain>
    </source>
</reference>
<dbReference type="PROSITE" id="PS00708">
    <property type="entry name" value="PRO_ENDOPEP_SER"/>
    <property type="match status" value="1"/>
</dbReference>
<keyword evidence="3" id="KW-0732">Signal</keyword>
<dbReference type="Gene3D" id="2.120.10.30">
    <property type="entry name" value="TolB, C-terminal domain"/>
    <property type="match status" value="2"/>
</dbReference>
<keyword evidence="4" id="KW-0378">Hydrolase</keyword>
<comment type="function">
    <text evidence="9">This enzyme catalyzes the hydrolysis of the N-terminal peptide bond of an N-acetylated peptide to generate an N-acetylated amino acid and a peptide with a free N-terminus. It preferentially cleaves off Ac-Ala, Ac-Met and Ac-Ser. Also, involved in the degradation of oxidized and glycated proteins.</text>
</comment>
<dbReference type="KEGG" id="pais:PFX98_14420"/>
<dbReference type="Proteomes" id="UP001177769">
    <property type="component" value="Chromosome"/>
</dbReference>
<evidence type="ECO:0000256" key="4">
    <source>
        <dbReference type="ARBA" id="ARBA00022801"/>
    </source>
</evidence>
<dbReference type="InterPro" id="IPR011042">
    <property type="entry name" value="6-blade_b-propeller_TolB-like"/>
</dbReference>
<organism evidence="11 12">
    <name type="scientific">Paucibacter sediminis</name>
    <dbReference type="NCBI Taxonomy" id="3019553"/>
    <lineage>
        <taxon>Bacteria</taxon>
        <taxon>Pseudomonadati</taxon>
        <taxon>Pseudomonadota</taxon>
        <taxon>Betaproteobacteria</taxon>
        <taxon>Burkholderiales</taxon>
        <taxon>Sphaerotilaceae</taxon>
        <taxon>Roseateles</taxon>
    </lineage>
</organism>
<evidence type="ECO:0000256" key="3">
    <source>
        <dbReference type="ARBA" id="ARBA00022729"/>
    </source>
</evidence>
<dbReference type="InterPro" id="IPR002471">
    <property type="entry name" value="Pept_S9_AS"/>
</dbReference>
<comment type="similarity">
    <text evidence="1">Belongs to the peptidase S9C family.</text>
</comment>
<dbReference type="GO" id="GO:0004252">
    <property type="term" value="F:serine-type endopeptidase activity"/>
    <property type="evidence" value="ECO:0007669"/>
    <property type="project" value="InterPro"/>
</dbReference>
<protein>
    <recommendedName>
        <fullName evidence="8">Acyl-peptide hydrolase</fullName>
    </recommendedName>
    <alternativeName>
        <fullName evidence="7">Acylaminoacyl-peptidase</fullName>
    </alternativeName>
</protein>
<keyword evidence="12" id="KW-1185">Reference proteome</keyword>
<dbReference type="Gene3D" id="3.40.50.1820">
    <property type="entry name" value="alpha/beta hydrolase"/>
    <property type="match status" value="1"/>
</dbReference>
<keyword evidence="6" id="KW-0007">Acetylation</keyword>
<dbReference type="RefSeq" id="WP_285231198.1">
    <property type="nucleotide sequence ID" value="NZ_CP116346.1"/>
</dbReference>
<dbReference type="InterPro" id="IPR001375">
    <property type="entry name" value="Peptidase_S9_cat"/>
</dbReference>
<dbReference type="AlphaFoldDB" id="A0AA95SU71"/>
<accession>A0AA95SU71</accession>
<dbReference type="Pfam" id="PF07676">
    <property type="entry name" value="PD40"/>
    <property type="match status" value="3"/>
</dbReference>
<evidence type="ECO:0000256" key="5">
    <source>
        <dbReference type="ARBA" id="ARBA00022825"/>
    </source>
</evidence>
<dbReference type="SUPFAM" id="SSF53474">
    <property type="entry name" value="alpha/beta-Hydrolases"/>
    <property type="match status" value="1"/>
</dbReference>
<dbReference type="EMBL" id="CP116346">
    <property type="protein sequence ID" value="WIT10129.1"/>
    <property type="molecule type" value="Genomic_DNA"/>
</dbReference>
<proteinExistence type="inferred from homology"/>
<gene>
    <name evidence="11" type="ORF">PFX98_14420</name>
</gene>
<dbReference type="SUPFAM" id="SSF82171">
    <property type="entry name" value="DPP6 N-terminal domain-like"/>
    <property type="match status" value="1"/>
</dbReference>
<dbReference type="PANTHER" id="PTHR42776:SF13">
    <property type="entry name" value="DIPEPTIDYL-PEPTIDASE 5"/>
    <property type="match status" value="1"/>
</dbReference>
<dbReference type="FunFam" id="3.40.50.1820:FF:000028">
    <property type="entry name" value="S9 family peptidase"/>
    <property type="match status" value="1"/>
</dbReference>
<dbReference type="InterPro" id="IPR011659">
    <property type="entry name" value="WD40"/>
</dbReference>
<dbReference type="GO" id="GO:0006508">
    <property type="term" value="P:proteolysis"/>
    <property type="evidence" value="ECO:0007669"/>
    <property type="project" value="UniProtKB-KW"/>
</dbReference>
<name>A0AA95SU71_9BURK</name>